<dbReference type="EMBL" id="AZHW01001041">
    <property type="protein sequence ID" value="ETW94601.1"/>
    <property type="molecule type" value="Genomic_DNA"/>
</dbReference>
<gene>
    <name evidence="3" type="ORF">ETSY1_34150</name>
</gene>
<reference evidence="3 4" key="1">
    <citation type="journal article" date="2014" name="Nature">
        <title>An environmental bacterial taxon with a large and distinct metabolic repertoire.</title>
        <authorList>
            <person name="Wilson M.C."/>
            <person name="Mori T."/>
            <person name="Ruckert C."/>
            <person name="Uria A.R."/>
            <person name="Helf M.J."/>
            <person name="Takada K."/>
            <person name="Gernert C."/>
            <person name="Steffens U.A."/>
            <person name="Heycke N."/>
            <person name="Schmitt S."/>
            <person name="Rinke C."/>
            <person name="Helfrich E.J."/>
            <person name="Brachmann A.O."/>
            <person name="Gurgui C."/>
            <person name="Wakimoto T."/>
            <person name="Kracht M."/>
            <person name="Crusemann M."/>
            <person name="Hentschel U."/>
            <person name="Abe I."/>
            <person name="Matsunaga S."/>
            <person name="Kalinowski J."/>
            <person name="Takeyama H."/>
            <person name="Piel J."/>
        </authorList>
    </citation>
    <scope>NUCLEOTIDE SEQUENCE [LARGE SCALE GENOMIC DNA]</scope>
    <source>
        <strain evidence="4">TSY1</strain>
    </source>
</reference>
<dbReference type="CDD" id="cd05233">
    <property type="entry name" value="SDR_c"/>
    <property type="match status" value="1"/>
</dbReference>
<dbReference type="Gene3D" id="3.40.50.720">
    <property type="entry name" value="NAD(P)-binding Rossmann-like Domain"/>
    <property type="match status" value="1"/>
</dbReference>
<name>W4LBA1_ENTF1</name>
<keyword evidence="2" id="KW-0560">Oxidoreductase</keyword>
<dbReference type="InterPro" id="IPR036291">
    <property type="entry name" value="NAD(P)-bd_dom_sf"/>
</dbReference>
<proteinExistence type="inferred from homology"/>
<dbReference type="PANTHER" id="PTHR43669:SF3">
    <property type="entry name" value="ALCOHOL DEHYDROGENASE, PUTATIVE (AFU_ORTHOLOGUE AFUA_3G03445)-RELATED"/>
    <property type="match status" value="1"/>
</dbReference>
<dbReference type="InterPro" id="IPR002347">
    <property type="entry name" value="SDR_fam"/>
</dbReference>
<dbReference type="HOGENOM" id="CLU_982407_0_0_7"/>
<dbReference type="SUPFAM" id="SSF51735">
    <property type="entry name" value="NAD(P)-binding Rossmann-fold domains"/>
    <property type="match status" value="1"/>
</dbReference>
<dbReference type="AlphaFoldDB" id="W4LBA1"/>
<evidence type="ECO:0000256" key="2">
    <source>
        <dbReference type="ARBA" id="ARBA00023002"/>
    </source>
</evidence>
<evidence type="ECO:0000256" key="1">
    <source>
        <dbReference type="ARBA" id="ARBA00006484"/>
    </source>
</evidence>
<organism evidence="3 4">
    <name type="scientific">Entotheonella factor</name>
    <dbReference type="NCBI Taxonomy" id="1429438"/>
    <lineage>
        <taxon>Bacteria</taxon>
        <taxon>Pseudomonadati</taxon>
        <taxon>Nitrospinota/Tectimicrobiota group</taxon>
        <taxon>Candidatus Tectimicrobiota</taxon>
        <taxon>Candidatus Entotheonellia</taxon>
        <taxon>Candidatus Entotheonellales</taxon>
        <taxon>Candidatus Entotheonellaceae</taxon>
        <taxon>Candidatus Entotheonella</taxon>
    </lineage>
</organism>
<evidence type="ECO:0000313" key="3">
    <source>
        <dbReference type="EMBL" id="ETW94601.1"/>
    </source>
</evidence>
<comment type="similarity">
    <text evidence="1">Belongs to the short-chain dehydrogenases/reductases (SDR) family.</text>
</comment>
<evidence type="ECO:0000313" key="4">
    <source>
        <dbReference type="Proteomes" id="UP000019141"/>
    </source>
</evidence>
<sequence length="283" mass="31096">MAFSVQSHCFQFPAELQQGVAGKRVLITGAGRDGGLGQAFALAAGLNGAASVGVHFHRSYTDGFDLVNALTHEGVNAFPIQADVTNMGDMWASRSYIIEQMGGLPPNLLICNSGLSERGYSFGRALREIEDEPRAVRRARVRRHFIDNLDESRLVLDTKIDGFLATTHLWAGEAVYHQEPLQLIYISSRQAIDPGVSVPGYVISNWAILQLPRVLAVNLGRHAPLVTASSLLLPFIRTGMTDEYAENPKVFGRWQPRMLETHEAAKALLQLLSRPPEELNQGI</sequence>
<keyword evidence="4" id="KW-1185">Reference proteome</keyword>
<dbReference type="Proteomes" id="UP000019141">
    <property type="component" value="Unassembled WGS sequence"/>
</dbReference>
<evidence type="ECO:0008006" key="5">
    <source>
        <dbReference type="Google" id="ProtNLM"/>
    </source>
</evidence>
<dbReference type="GO" id="GO:0016491">
    <property type="term" value="F:oxidoreductase activity"/>
    <property type="evidence" value="ECO:0007669"/>
    <property type="project" value="UniProtKB-KW"/>
</dbReference>
<comment type="caution">
    <text evidence="3">The sequence shown here is derived from an EMBL/GenBank/DDBJ whole genome shotgun (WGS) entry which is preliminary data.</text>
</comment>
<dbReference type="PANTHER" id="PTHR43669">
    <property type="entry name" value="5-KETO-D-GLUCONATE 5-REDUCTASE"/>
    <property type="match status" value="1"/>
</dbReference>
<accession>W4LBA1</accession>
<dbReference type="Pfam" id="PF00106">
    <property type="entry name" value="adh_short"/>
    <property type="match status" value="1"/>
</dbReference>
<protein>
    <recommendedName>
        <fullName evidence="5">Short-chain dehydrogenase</fullName>
    </recommendedName>
</protein>